<protein>
    <submittedName>
        <fullName evidence="2">Uncharacterized protein</fullName>
    </submittedName>
</protein>
<keyword evidence="1" id="KW-0472">Membrane</keyword>
<keyword evidence="1" id="KW-1133">Transmembrane helix</keyword>
<reference evidence="2" key="1">
    <citation type="journal article" date="2020" name="Nature">
        <title>Giant virus diversity and host interactions through global metagenomics.</title>
        <authorList>
            <person name="Schulz F."/>
            <person name="Roux S."/>
            <person name="Paez-Espino D."/>
            <person name="Jungbluth S."/>
            <person name="Walsh D.A."/>
            <person name="Denef V.J."/>
            <person name="McMahon K.D."/>
            <person name="Konstantinidis K.T."/>
            <person name="Eloe-Fadrosh E.A."/>
            <person name="Kyrpides N.C."/>
            <person name="Woyke T."/>
        </authorList>
    </citation>
    <scope>NUCLEOTIDE SEQUENCE</scope>
    <source>
        <strain evidence="2">GVMAG-M-3300024261-26</strain>
    </source>
</reference>
<evidence type="ECO:0000313" key="2">
    <source>
        <dbReference type="EMBL" id="QHT94584.1"/>
    </source>
</evidence>
<name>A0A6C0IN14_9ZZZZ</name>
<sequence length="250" mass="28231">MKNSRLLFILFLIITFMLGFFAILFIRPIRSSDKEGLENNTTNNETENDKTCPTMLVRRGNILLLYNSNEPKGANNPMPFFNLDEYINYLEIQKEKGLNCPVLFLQEETTSQGENVYRIRPSPFDLQGGLPTTPDISQKEIDSLKQAMNVLDATRDNLPYNKDQYAGFDPQGQHVGEYTTLDALHDSTGTRKISDNPMDGNWAGTSYTQQMVDSGKYVGSEITKPVFFNPKTVFFPDIPSNVPGPKDILP</sequence>
<feature type="transmembrane region" description="Helical" evidence="1">
    <location>
        <begin position="6"/>
        <end position="26"/>
    </location>
</feature>
<keyword evidence="1" id="KW-0812">Transmembrane</keyword>
<evidence type="ECO:0000256" key="1">
    <source>
        <dbReference type="SAM" id="Phobius"/>
    </source>
</evidence>
<proteinExistence type="predicted"/>
<accession>A0A6C0IN14</accession>
<dbReference type="EMBL" id="MN740228">
    <property type="protein sequence ID" value="QHT94584.1"/>
    <property type="molecule type" value="Genomic_DNA"/>
</dbReference>
<organism evidence="2">
    <name type="scientific">viral metagenome</name>
    <dbReference type="NCBI Taxonomy" id="1070528"/>
    <lineage>
        <taxon>unclassified sequences</taxon>
        <taxon>metagenomes</taxon>
        <taxon>organismal metagenomes</taxon>
    </lineage>
</organism>
<dbReference type="AlphaFoldDB" id="A0A6C0IN14"/>